<name>A0ABV8QKG1_9GAMM</name>
<accession>A0ABV8QKG1</accession>
<dbReference type="RefSeq" id="WP_379888344.1">
    <property type="nucleotide sequence ID" value="NZ_JBHSDI010000049.1"/>
</dbReference>
<comment type="caution">
    <text evidence="1">The sequence shown here is derived from an EMBL/GenBank/DDBJ whole genome shotgun (WGS) entry which is preliminary data.</text>
</comment>
<dbReference type="Proteomes" id="UP001595798">
    <property type="component" value="Unassembled WGS sequence"/>
</dbReference>
<keyword evidence="2" id="KW-1185">Reference proteome</keyword>
<protein>
    <recommendedName>
        <fullName evidence="3">Transposase</fullName>
    </recommendedName>
</protein>
<proteinExistence type="predicted"/>
<gene>
    <name evidence="1" type="ORF">ACFOZ5_13970</name>
</gene>
<evidence type="ECO:0000313" key="1">
    <source>
        <dbReference type="EMBL" id="MFC4260126.1"/>
    </source>
</evidence>
<evidence type="ECO:0000313" key="2">
    <source>
        <dbReference type="Proteomes" id="UP001595798"/>
    </source>
</evidence>
<organism evidence="1 2">
    <name type="scientific">Marinobacter lacisalsi</name>
    <dbReference type="NCBI Taxonomy" id="475979"/>
    <lineage>
        <taxon>Bacteria</taxon>
        <taxon>Pseudomonadati</taxon>
        <taxon>Pseudomonadota</taxon>
        <taxon>Gammaproteobacteria</taxon>
        <taxon>Pseudomonadales</taxon>
        <taxon>Marinobacteraceae</taxon>
        <taxon>Marinobacter</taxon>
    </lineage>
</organism>
<evidence type="ECO:0008006" key="3">
    <source>
        <dbReference type="Google" id="ProtNLM"/>
    </source>
</evidence>
<sequence length="76" mass="9041">MIRHQDQQGILFSLQDYLELVDSTGRITRDDKRGSIASTALPILKRLNLDPERWYERATAFEESYLDYREPRRRVA</sequence>
<dbReference type="EMBL" id="JBHSDI010000049">
    <property type="protein sequence ID" value="MFC4260126.1"/>
    <property type="molecule type" value="Genomic_DNA"/>
</dbReference>
<reference evidence="2" key="1">
    <citation type="journal article" date="2019" name="Int. J. Syst. Evol. Microbiol.">
        <title>The Global Catalogue of Microorganisms (GCM) 10K type strain sequencing project: providing services to taxonomists for standard genome sequencing and annotation.</title>
        <authorList>
            <consortium name="The Broad Institute Genomics Platform"/>
            <consortium name="The Broad Institute Genome Sequencing Center for Infectious Disease"/>
            <person name="Wu L."/>
            <person name="Ma J."/>
        </authorList>
    </citation>
    <scope>NUCLEOTIDE SEQUENCE [LARGE SCALE GENOMIC DNA]</scope>
    <source>
        <strain evidence="2">CECT 7297</strain>
    </source>
</reference>